<name>A0A317VBQ6_9EURO</name>
<evidence type="ECO:0000313" key="1">
    <source>
        <dbReference type="EMBL" id="PWY70438.1"/>
    </source>
</evidence>
<keyword evidence="2" id="KW-1185">Reference proteome</keyword>
<reference evidence="1 2" key="1">
    <citation type="submission" date="2016-12" db="EMBL/GenBank/DDBJ databases">
        <title>The genomes of Aspergillus section Nigri reveals drivers in fungal speciation.</title>
        <authorList>
            <consortium name="DOE Joint Genome Institute"/>
            <person name="Vesth T.C."/>
            <person name="Nybo J."/>
            <person name="Theobald S."/>
            <person name="Brandl J."/>
            <person name="Frisvad J.C."/>
            <person name="Nielsen K.F."/>
            <person name="Lyhne E.K."/>
            <person name="Kogle M.E."/>
            <person name="Kuo A."/>
            <person name="Riley R."/>
            <person name="Clum A."/>
            <person name="Nolan M."/>
            <person name="Lipzen A."/>
            <person name="Salamov A."/>
            <person name="Henrissat B."/>
            <person name="Wiebenga A."/>
            <person name="De Vries R.P."/>
            <person name="Grigoriev I.V."/>
            <person name="Mortensen U.H."/>
            <person name="Andersen M.R."/>
            <person name="Baker S.E."/>
        </authorList>
    </citation>
    <scope>NUCLEOTIDE SEQUENCE [LARGE SCALE GENOMIC DNA]</scope>
    <source>
        <strain evidence="1 2">CBS 117.55</strain>
    </source>
</reference>
<protein>
    <submittedName>
        <fullName evidence="1">Uncharacterized protein</fullName>
    </submittedName>
</protein>
<dbReference type="RefSeq" id="XP_025395925.1">
    <property type="nucleotide sequence ID" value="XM_025538109.1"/>
</dbReference>
<dbReference type="GeneID" id="37060346"/>
<accession>A0A317VBQ6</accession>
<organism evidence="1 2">
    <name type="scientific">Aspergillus heteromorphus CBS 117.55</name>
    <dbReference type="NCBI Taxonomy" id="1448321"/>
    <lineage>
        <taxon>Eukaryota</taxon>
        <taxon>Fungi</taxon>
        <taxon>Dikarya</taxon>
        <taxon>Ascomycota</taxon>
        <taxon>Pezizomycotina</taxon>
        <taxon>Eurotiomycetes</taxon>
        <taxon>Eurotiomycetidae</taxon>
        <taxon>Eurotiales</taxon>
        <taxon>Aspergillaceae</taxon>
        <taxon>Aspergillus</taxon>
        <taxon>Aspergillus subgen. Circumdati</taxon>
    </lineage>
</organism>
<dbReference type="Proteomes" id="UP000247233">
    <property type="component" value="Unassembled WGS sequence"/>
</dbReference>
<sequence length="205" mass="23269">MDWRISRSCPFKISPAIKIFFLFSRWTGGSPGLALSRSLLLSRYFFSFLDGLEDLPVLPSQDLSCYQGNSILWKPFTGYSSPILISSRYFFSFLDGLEDLPVLPSQDLSCYQGNSILWKPFTGYSSPILISSRNFFSFFDGLEDLPVLPSQDLSYYQGNSILWKPFTGYSSPILMSFRNFLFSRWTGGSPGLALSRSLLLSRYPL</sequence>
<proteinExistence type="predicted"/>
<dbReference type="AlphaFoldDB" id="A0A317VBQ6"/>
<gene>
    <name evidence="1" type="ORF">BO70DRAFT_138483</name>
</gene>
<comment type="caution">
    <text evidence="1">The sequence shown here is derived from an EMBL/GenBank/DDBJ whole genome shotgun (WGS) entry which is preliminary data.</text>
</comment>
<dbReference type="EMBL" id="MSFL01000030">
    <property type="protein sequence ID" value="PWY70438.1"/>
    <property type="molecule type" value="Genomic_DNA"/>
</dbReference>
<dbReference type="VEuPathDB" id="FungiDB:BO70DRAFT_138483"/>
<evidence type="ECO:0000313" key="2">
    <source>
        <dbReference type="Proteomes" id="UP000247233"/>
    </source>
</evidence>